<feature type="domain" description="Teneurin-like YD-shell" evidence="2">
    <location>
        <begin position="754"/>
        <end position="848"/>
    </location>
</feature>
<dbReference type="OrthoDB" id="9816400at2"/>
<dbReference type="Gene3D" id="2.180.10.10">
    <property type="entry name" value="RHS repeat-associated core"/>
    <property type="match status" value="4"/>
</dbReference>
<dbReference type="PANTHER" id="PTHR32305:SF15">
    <property type="entry name" value="PROTEIN RHSA-RELATED"/>
    <property type="match status" value="1"/>
</dbReference>
<dbReference type="RefSeq" id="WP_146166026.1">
    <property type="nucleotide sequence ID" value="NZ_QANS01000017.1"/>
</dbReference>
<dbReference type="Pfam" id="PF05593">
    <property type="entry name" value="RHS_repeat"/>
    <property type="match status" value="4"/>
</dbReference>
<feature type="non-terminal residue" evidence="3">
    <location>
        <position position="1"/>
    </location>
</feature>
<dbReference type="Pfam" id="PF25023">
    <property type="entry name" value="TEN_YD-shell"/>
    <property type="match status" value="2"/>
</dbReference>
<dbReference type="NCBIfam" id="TIGR01643">
    <property type="entry name" value="YD_repeat_2x"/>
    <property type="match status" value="5"/>
</dbReference>
<evidence type="ECO:0000313" key="4">
    <source>
        <dbReference type="Proteomes" id="UP000244248"/>
    </source>
</evidence>
<dbReference type="InterPro" id="IPR006530">
    <property type="entry name" value="YD"/>
</dbReference>
<keyword evidence="1" id="KW-0677">Repeat</keyword>
<dbReference type="InterPro" id="IPR031325">
    <property type="entry name" value="RHS_repeat"/>
</dbReference>
<evidence type="ECO:0000256" key="1">
    <source>
        <dbReference type="ARBA" id="ARBA00022737"/>
    </source>
</evidence>
<accession>A0A2T5MAZ1</accession>
<dbReference type="NCBIfam" id="TIGR03696">
    <property type="entry name" value="Rhs_assc_core"/>
    <property type="match status" value="1"/>
</dbReference>
<feature type="non-terminal residue" evidence="3">
    <location>
        <position position="863"/>
    </location>
</feature>
<reference evidence="3 4" key="1">
    <citation type="submission" date="2018-04" db="EMBL/GenBank/DDBJ databases">
        <title>Novel species isolated from glacier.</title>
        <authorList>
            <person name="Liu Q."/>
            <person name="Xin Y.-H."/>
        </authorList>
    </citation>
    <scope>NUCLEOTIDE SEQUENCE [LARGE SCALE GENOMIC DNA]</scope>
    <source>
        <strain evidence="3 4">GT1R17</strain>
    </source>
</reference>
<dbReference type="InterPro" id="IPR022385">
    <property type="entry name" value="Rhs_assc_core"/>
</dbReference>
<keyword evidence="4" id="KW-1185">Reference proteome</keyword>
<comment type="caution">
    <text evidence="3">The sequence shown here is derived from an EMBL/GenBank/DDBJ whole genome shotgun (WGS) entry which is preliminary data.</text>
</comment>
<feature type="domain" description="Teneurin-like YD-shell" evidence="2">
    <location>
        <begin position="612"/>
        <end position="745"/>
    </location>
</feature>
<organism evidence="3 4">
    <name type="scientific">Stenotrophobium rhamnosiphilum</name>
    <dbReference type="NCBI Taxonomy" id="2029166"/>
    <lineage>
        <taxon>Bacteria</taxon>
        <taxon>Pseudomonadati</taxon>
        <taxon>Pseudomonadota</taxon>
        <taxon>Gammaproteobacteria</taxon>
        <taxon>Nevskiales</taxon>
        <taxon>Nevskiaceae</taxon>
        <taxon>Stenotrophobium</taxon>
    </lineage>
</organism>
<dbReference type="PANTHER" id="PTHR32305">
    <property type="match status" value="1"/>
</dbReference>
<gene>
    <name evidence="3" type="ORF">CJD38_18265</name>
</gene>
<evidence type="ECO:0000313" key="3">
    <source>
        <dbReference type="EMBL" id="PTU27701.1"/>
    </source>
</evidence>
<name>A0A2T5MAZ1_9GAMM</name>
<sequence>TGIVDENNSLYATISYDAQGRAYQSGFAGNVLKSTIDYTDPANPLVTDALGVQRTYHFTTINGRQKISSITGAACFDCGVAAATTYDTAGYPASETDYNGNVTTYSYDAARGLELSRTEASGTAQARTITTTWHSTYRLPVEINEPGRKTTFSYDSFGNSLTRTVKDTATNSSRTWTSTYDSFGRVLTVNGPRTDVNDITTYAYNNCATGAGCGQLSSIKNALNHLTTIDSHDGSGRPLTLTDPNGLNITLTYNTRGWLTDKLVGTELTHYTYDNVGQLTQVALPNGASLSYSYDAAHRLTQIQDQTGSKIVYTLDAMSNRTSEKVYNAAGTQVQIRTRVFNNLNQLWKDIGALNQTTVYSYDNNGNLTGINDPLNHSTINSYDALNRLTQVTDPANGVSQYGYDALDQLTNVTDPLSLSTSYITDAFGNVSEVISPDTGATNYTYDAAGNVKTQQDAKEQVTQYQYDALNRLLLVTRADSSTVAYTYDSGTNGVGHLASITDASGTTAWSYDIHGRVTQKAQTVSGNTLTTQYGYDSVGRLISETTPSGKVIGYSWTNGQVSALTLNGNPLVSSIVYAPFGGPQSWIYANGQTVTRSYDQDGRVSTTPVSTLSYDNASRITGITLSGLSTLSGSKTYGYDALDRLASFSDSVSTIGYSYDANGNRSTQVNGGGAAVGGTPPPNDPIAPINVFTYDVEGRLSVGNGATYLYNGLGQRVSKNAGATTLFNYDEAGQISGEYDGSGDLIEETIRIGNMPVAILKADGTYYVHADHLNTPRQIDNSAGQAVWAWDTFTFGGTLPDQDPRSTGTSFTYNLRHPGQYFDSETGLFQNGFRDYSPFIGRYVESDPIGLNGGSWSTYGYV</sequence>
<dbReference type="EMBL" id="QANS01000017">
    <property type="protein sequence ID" value="PTU27701.1"/>
    <property type="molecule type" value="Genomic_DNA"/>
</dbReference>
<dbReference type="InterPro" id="IPR050708">
    <property type="entry name" value="T6SS_VgrG/RHS"/>
</dbReference>
<dbReference type="AlphaFoldDB" id="A0A2T5MAZ1"/>
<dbReference type="InterPro" id="IPR056823">
    <property type="entry name" value="TEN-like_YD-shell"/>
</dbReference>
<protein>
    <submittedName>
        <fullName evidence="3">RHS repeat protein</fullName>
    </submittedName>
</protein>
<proteinExistence type="predicted"/>
<dbReference type="Proteomes" id="UP000244248">
    <property type="component" value="Unassembled WGS sequence"/>
</dbReference>
<evidence type="ECO:0000259" key="2">
    <source>
        <dbReference type="Pfam" id="PF25023"/>
    </source>
</evidence>